<evidence type="ECO:0000313" key="4">
    <source>
        <dbReference type="Proteomes" id="UP000324767"/>
    </source>
</evidence>
<name>A0A5M8Q4P6_9LECA</name>
<dbReference type="Gene3D" id="2.170.150.40">
    <property type="entry name" value="Domain of unknown function (DUF427)"/>
    <property type="match status" value="1"/>
</dbReference>
<dbReference type="PANTHER" id="PTHR43058">
    <property type="entry name" value="SLR0655 PROTEIN"/>
    <property type="match status" value="1"/>
</dbReference>
<dbReference type="PANTHER" id="PTHR43058:SF1">
    <property type="entry name" value="DUF427 DOMAIN-CONTAINING PROTEIN"/>
    <property type="match status" value="1"/>
</dbReference>
<dbReference type="EMBL" id="VXIT01000001">
    <property type="protein sequence ID" value="KAA6416400.1"/>
    <property type="molecule type" value="Genomic_DNA"/>
</dbReference>
<dbReference type="OrthoDB" id="18996at2759"/>
<accession>A0A5M8Q4P6</accession>
<dbReference type="Proteomes" id="UP000324767">
    <property type="component" value="Unassembled WGS sequence"/>
</dbReference>
<evidence type="ECO:0000256" key="1">
    <source>
        <dbReference type="SAM" id="MobiDB-lite"/>
    </source>
</evidence>
<feature type="domain" description="DUF427" evidence="2">
    <location>
        <begin position="30"/>
        <end position="138"/>
    </location>
</feature>
<protein>
    <recommendedName>
        <fullName evidence="2">DUF427 domain-containing protein</fullName>
    </recommendedName>
</protein>
<gene>
    <name evidence="3" type="ORF">FRX48_01120</name>
</gene>
<evidence type="ECO:0000259" key="2">
    <source>
        <dbReference type="Pfam" id="PF04248"/>
    </source>
</evidence>
<comment type="caution">
    <text evidence="3">The sequence shown here is derived from an EMBL/GenBank/DDBJ whole genome shotgun (WGS) entry which is preliminary data.</text>
</comment>
<sequence>MPPKPKLNVHSFPRPPLLEKTSRHLLVKWADGTVIAETREGYWVLETTHPPTYYLPPTSLQTPTTLTQSTKRTLCEWKGAAIYWNITPPTTPTTSPTPTSTPISSTTSLPKQVTNRIWSYESPTKPFAPIKGYLSFYAGPWDCFVDGEKVAAQPGDFYGGWVTSEIEGRVKGARGLGVVMGLGEVGLSGESV</sequence>
<proteinExistence type="predicted"/>
<dbReference type="InterPro" id="IPR038694">
    <property type="entry name" value="DUF427_sf"/>
</dbReference>
<dbReference type="Pfam" id="PF04248">
    <property type="entry name" value="NTP_transf_9"/>
    <property type="match status" value="1"/>
</dbReference>
<dbReference type="AlphaFoldDB" id="A0A5M8Q4P6"/>
<evidence type="ECO:0000313" key="3">
    <source>
        <dbReference type="EMBL" id="KAA6416400.1"/>
    </source>
</evidence>
<feature type="region of interest" description="Disordered" evidence="1">
    <location>
        <begin position="88"/>
        <end position="108"/>
    </location>
</feature>
<organism evidence="3 4">
    <name type="scientific">Lasallia pustulata</name>
    <dbReference type="NCBI Taxonomy" id="136370"/>
    <lineage>
        <taxon>Eukaryota</taxon>
        <taxon>Fungi</taxon>
        <taxon>Dikarya</taxon>
        <taxon>Ascomycota</taxon>
        <taxon>Pezizomycotina</taxon>
        <taxon>Lecanoromycetes</taxon>
        <taxon>OSLEUM clade</taxon>
        <taxon>Umbilicariomycetidae</taxon>
        <taxon>Umbilicariales</taxon>
        <taxon>Umbilicariaceae</taxon>
        <taxon>Lasallia</taxon>
    </lineage>
</organism>
<reference evidence="3 4" key="1">
    <citation type="submission" date="2019-09" db="EMBL/GenBank/DDBJ databases">
        <title>The hologenome of the rock-dwelling lichen Lasallia pustulata.</title>
        <authorList>
            <person name="Greshake Tzovaras B."/>
            <person name="Segers F."/>
            <person name="Bicker A."/>
            <person name="Dal Grande F."/>
            <person name="Otte J."/>
            <person name="Hankeln T."/>
            <person name="Schmitt I."/>
            <person name="Ebersberger I."/>
        </authorList>
    </citation>
    <scope>NUCLEOTIDE SEQUENCE [LARGE SCALE GENOMIC DNA]</scope>
    <source>
        <strain evidence="3">A1-1</strain>
    </source>
</reference>
<dbReference type="InterPro" id="IPR007361">
    <property type="entry name" value="DUF427"/>
</dbReference>